<dbReference type="Pfam" id="PF02219">
    <property type="entry name" value="MTHFR"/>
    <property type="match status" value="1"/>
</dbReference>
<evidence type="ECO:0000256" key="1">
    <source>
        <dbReference type="ARBA" id="ARBA00001974"/>
    </source>
</evidence>
<evidence type="ECO:0000256" key="4">
    <source>
        <dbReference type="ARBA" id="ARBA00022605"/>
    </source>
</evidence>
<dbReference type="GO" id="GO:0005829">
    <property type="term" value="C:cytosol"/>
    <property type="evidence" value="ECO:0007669"/>
    <property type="project" value="InterPro"/>
</dbReference>
<dbReference type="RefSeq" id="WP_168147470.1">
    <property type="nucleotide sequence ID" value="NZ_JAAVXB010000003.1"/>
</dbReference>
<protein>
    <recommendedName>
        <fullName evidence="12">Methylenetetrahydrofolate reductase</fullName>
        <ecNumber evidence="12">1.5.1.54</ecNumber>
    </recommendedName>
</protein>
<keyword evidence="4" id="KW-0028">Amino-acid biosynthesis</keyword>
<evidence type="ECO:0000256" key="6">
    <source>
        <dbReference type="ARBA" id="ARBA00022827"/>
    </source>
</evidence>
<comment type="pathway">
    <text evidence="2 12">One-carbon metabolism; tetrahydrofolate interconversion.</text>
</comment>
<evidence type="ECO:0000256" key="10">
    <source>
        <dbReference type="ARBA" id="ARBA00034478"/>
    </source>
</evidence>
<keyword evidence="9" id="KW-0486">Methionine biosynthesis</keyword>
<dbReference type="CDD" id="cd00537">
    <property type="entry name" value="MTHFR"/>
    <property type="match status" value="1"/>
</dbReference>
<dbReference type="InterPro" id="IPR004620">
    <property type="entry name" value="MTHF_reductase_bac"/>
</dbReference>
<evidence type="ECO:0000256" key="7">
    <source>
        <dbReference type="ARBA" id="ARBA00023002"/>
    </source>
</evidence>
<dbReference type="GO" id="GO:0106312">
    <property type="term" value="F:methylenetetrahydrofolate reductase (NADH) activity"/>
    <property type="evidence" value="ECO:0007669"/>
    <property type="project" value="UniProtKB-EC"/>
</dbReference>
<dbReference type="PANTHER" id="PTHR45754">
    <property type="entry name" value="METHYLENETETRAHYDROFOLATE REDUCTASE"/>
    <property type="match status" value="1"/>
</dbReference>
<dbReference type="NCBIfam" id="TIGR00676">
    <property type="entry name" value="fadh2"/>
    <property type="match status" value="1"/>
</dbReference>
<name>A0A969WA26_9GAMM</name>
<evidence type="ECO:0000256" key="9">
    <source>
        <dbReference type="ARBA" id="ARBA00023167"/>
    </source>
</evidence>
<dbReference type="InterPro" id="IPR029041">
    <property type="entry name" value="FAD-linked_oxidoreductase-like"/>
</dbReference>
<accession>A0A969WA26</accession>
<organism evidence="13 14">
    <name type="scientific">Solimonas marina</name>
    <dbReference type="NCBI Taxonomy" id="2714601"/>
    <lineage>
        <taxon>Bacteria</taxon>
        <taxon>Pseudomonadati</taxon>
        <taxon>Pseudomonadota</taxon>
        <taxon>Gammaproteobacteria</taxon>
        <taxon>Nevskiales</taxon>
        <taxon>Nevskiaceae</taxon>
        <taxon>Solimonas</taxon>
    </lineage>
</organism>
<comment type="pathway">
    <text evidence="10">Amino-acid biosynthesis; L-methionine biosynthesis via de novo pathway.</text>
</comment>
<keyword evidence="14" id="KW-1185">Reference proteome</keyword>
<comment type="caution">
    <text evidence="13">The sequence shown here is derived from an EMBL/GenBank/DDBJ whole genome shotgun (WGS) entry which is preliminary data.</text>
</comment>
<dbReference type="SUPFAM" id="SSF51730">
    <property type="entry name" value="FAD-linked oxidoreductase"/>
    <property type="match status" value="1"/>
</dbReference>
<evidence type="ECO:0000256" key="5">
    <source>
        <dbReference type="ARBA" id="ARBA00022630"/>
    </source>
</evidence>
<dbReference type="GO" id="GO:0071949">
    <property type="term" value="F:FAD binding"/>
    <property type="evidence" value="ECO:0007669"/>
    <property type="project" value="TreeGrafter"/>
</dbReference>
<reference evidence="13" key="1">
    <citation type="submission" date="2020-03" db="EMBL/GenBank/DDBJ databases">
        <title>Solimonas marina sp. nov., isolated from deep seawater of the Pacific Ocean.</title>
        <authorList>
            <person name="Liu X."/>
            <person name="Lai Q."/>
            <person name="Sun F."/>
            <person name="Gai Y."/>
            <person name="Li G."/>
            <person name="Shao Z."/>
        </authorList>
    </citation>
    <scope>NUCLEOTIDE SEQUENCE</scope>
    <source>
        <strain evidence="13">C16B3</strain>
    </source>
</reference>
<keyword evidence="6 12" id="KW-0274">FAD</keyword>
<dbReference type="AlphaFoldDB" id="A0A969WA26"/>
<evidence type="ECO:0000256" key="8">
    <source>
        <dbReference type="ARBA" id="ARBA00023027"/>
    </source>
</evidence>
<dbReference type="EC" id="1.5.1.54" evidence="12"/>
<evidence type="ECO:0000256" key="11">
    <source>
        <dbReference type="ARBA" id="ARBA00048628"/>
    </source>
</evidence>
<evidence type="ECO:0000256" key="3">
    <source>
        <dbReference type="ARBA" id="ARBA00006743"/>
    </source>
</evidence>
<sequence>MTPSTPPASRLPPDGIHFSFELFPPRTSEGKAKLPTTVARLAALNPAFFSVTYGAGGSDQDGTYDTVVDVVTQTGIATAPHLTCIGSTRAKVAALLERYKAAGVTRIVALRGDLPATAMSPEAPGEFRFANELVSFIRETHGTHFSIEVAAYPEMHPQARSIDEDFEHFRRKADAGASSALTQLFYNPDAYFYFRDRCAAAGMTLPIVPGIMPITGFQNVVRFCGNCGADLPRWVRLKLEALQDDKPALLDFGTDVVARLGETLMKGGAPGLHFYTINQADPTLRLWKALGLPADDVGP</sequence>
<evidence type="ECO:0000256" key="2">
    <source>
        <dbReference type="ARBA" id="ARBA00004777"/>
    </source>
</evidence>
<evidence type="ECO:0000313" key="13">
    <source>
        <dbReference type="EMBL" id="NKF22233.1"/>
    </source>
</evidence>
<comment type="similarity">
    <text evidence="3 12">Belongs to the methylenetetrahydrofolate reductase family.</text>
</comment>
<dbReference type="PANTHER" id="PTHR45754:SF3">
    <property type="entry name" value="METHYLENETETRAHYDROFOLATE REDUCTASE (NADPH)"/>
    <property type="match status" value="1"/>
</dbReference>
<dbReference type="InterPro" id="IPR003171">
    <property type="entry name" value="Mehydrof_redctse-like"/>
</dbReference>
<gene>
    <name evidence="13" type="primary">metF</name>
    <name evidence="13" type="ORF">G7Y82_07875</name>
</gene>
<proteinExistence type="inferred from homology"/>
<dbReference type="Gene3D" id="3.20.20.220">
    <property type="match status" value="1"/>
</dbReference>
<evidence type="ECO:0000313" key="14">
    <source>
        <dbReference type="Proteomes" id="UP000653472"/>
    </source>
</evidence>
<comment type="catalytic activity">
    <reaction evidence="11">
        <text>(6S)-5-methyl-5,6,7,8-tetrahydrofolate + NAD(+) = (6R)-5,10-methylene-5,6,7,8-tetrahydrofolate + NADH + H(+)</text>
        <dbReference type="Rhea" id="RHEA:19821"/>
        <dbReference type="ChEBI" id="CHEBI:15378"/>
        <dbReference type="ChEBI" id="CHEBI:15636"/>
        <dbReference type="ChEBI" id="CHEBI:18608"/>
        <dbReference type="ChEBI" id="CHEBI:57540"/>
        <dbReference type="ChEBI" id="CHEBI:57945"/>
        <dbReference type="EC" id="1.5.1.54"/>
    </reaction>
    <physiologicalReaction direction="right-to-left" evidence="11">
        <dbReference type="Rhea" id="RHEA:19823"/>
    </physiologicalReaction>
</comment>
<dbReference type="EMBL" id="JAAVXB010000003">
    <property type="protein sequence ID" value="NKF22233.1"/>
    <property type="molecule type" value="Genomic_DNA"/>
</dbReference>
<keyword evidence="7 12" id="KW-0560">Oxidoreductase</keyword>
<dbReference type="GO" id="GO:0009086">
    <property type="term" value="P:methionine biosynthetic process"/>
    <property type="evidence" value="ECO:0007669"/>
    <property type="project" value="UniProtKB-KW"/>
</dbReference>
<dbReference type="Proteomes" id="UP000653472">
    <property type="component" value="Unassembled WGS sequence"/>
</dbReference>
<keyword evidence="5 12" id="KW-0285">Flavoprotein</keyword>
<dbReference type="GO" id="GO:0035999">
    <property type="term" value="P:tetrahydrofolate interconversion"/>
    <property type="evidence" value="ECO:0007669"/>
    <property type="project" value="TreeGrafter"/>
</dbReference>
<keyword evidence="8" id="KW-0520">NAD</keyword>
<comment type="cofactor">
    <cofactor evidence="1 12">
        <name>FAD</name>
        <dbReference type="ChEBI" id="CHEBI:57692"/>
    </cofactor>
</comment>
<evidence type="ECO:0000256" key="12">
    <source>
        <dbReference type="RuleBase" id="RU003862"/>
    </source>
</evidence>